<dbReference type="GO" id="GO:0008270">
    <property type="term" value="F:zinc ion binding"/>
    <property type="evidence" value="ECO:0007669"/>
    <property type="project" value="InterPro"/>
</dbReference>
<dbReference type="InterPro" id="IPR036874">
    <property type="entry name" value="Carbonic_anhydrase_sf"/>
</dbReference>
<accession>A0A6J7KLQ8</accession>
<gene>
    <name evidence="5" type="ORF">UFOPK3879_00317</name>
</gene>
<protein>
    <submittedName>
        <fullName evidence="5">Unannotated protein</fullName>
    </submittedName>
</protein>
<sequence length="175" mass="18897">MNVPSSNPPAEFDDIFAANQAFANSFEHSHLTGTASRGLAIVTCMDSRISPLAVVGMKAGDAKILRNAGARVTDDVLRTLVLATYLLGVKRVLVMPHTDCRMANNNEAEIHEMIDKQHGVDTRGIEFRTVDNQQSALVDDVKSIRAFSILPKDLVVVGAIYDVATGLLNTVDCDS</sequence>
<proteinExistence type="inferred from homology"/>
<dbReference type="PANTHER" id="PTHR43175:SF3">
    <property type="entry name" value="CARBON DISULFIDE HYDROLASE"/>
    <property type="match status" value="1"/>
</dbReference>
<keyword evidence="4" id="KW-0862">Zinc</keyword>
<dbReference type="SMART" id="SM00947">
    <property type="entry name" value="Pro_CA"/>
    <property type="match status" value="1"/>
</dbReference>
<dbReference type="Pfam" id="PF00484">
    <property type="entry name" value="Pro_CA"/>
    <property type="match status" value="1"/>
</dbReference>
<dbReference type="GO" id="GO:0004089">
    <property type="term" value="F:carbonate dehydratase activity"/>
    <property type="evidence" value="ECO:0007669"/>
    <property type="project" value="InterPro"/>
</dbReference>
<comment type="cofactor">
    <cofactor evidence="1">
        <name>Zn(2+)</name>
        <dbReference type="ChEBI" id="CHEBI:29105"/>
    </cofactor>
</comment>
<evidence type="ECO:0000256" key="3">
    <source>
        <dbReference type="ARBA" id="ARBA00022723"/>
    </source>
</evidence>
<dbReference type="InterPro" id="IPR001765">
    <property type="entry name" value="Carbonic_anhydrase"/>
</dbReference>
<name>A0A6J7KLQ8_9ZZZZ</name>
<dbReference type="PANTHER" id="PTHR43175">
    <property type="entry name" value="CARBONIC ANHYDRASE"/>
    <property type="match status" value="1"/>
</dbReference>
<dbReference type="AlphaFoldDB" id="A0A6J7KLQ8"/>
<keyword evidence="3" id="KW-0479">Metal-binding</keyword>
<dbReference type="EMBL" id="CAFBNR010000009">
    <property type="protein sequence ID" value="CAB4956776.1"/>
    <property type="molecule type" value="Genomic_DNA"/>
</dbReference>
<evidence type="ECO:0000256" key="4">
    <source>
        <dbReference type="ARBA" id="ARBA00022833"/>
    </source>
</evidence>
<evidence type="ECO:0000256" key="1">
    <source>
        <dbReference type="ARBA" id="ARBA00001947"/>
    </source>
</evidence>
<evidence type="ECO:0000256" key="2">
    <source>
        <dbReference type="ARBA" id="ARBA00006217"/>
    </source>
</evidence>
<organism evidence="5">
    <name type="scientific">freshwater metagenome</name>
    <dbReference type="NCBI Taxonomy" id="449393"/>
    <lineage>
        <taxon>unclassified sequences</taxon>
        <taxon>metagenomes</taxon>
        <taxon>ecological metagenomes</taxon>
    </lineage>
</organism>
<dbReference type="SUPFAM" id="SSF53056">
    <property type="entry name" value="beta-carbonic anhydrase, cab"/>
    <property type="match status" value="1"/>
</dbReference>
<dbReference type="CDD" id="cd03379">
    <property type="entry name" value="beta_CA_cladeD"/>
    <property type="match status" value="1"/>
</dbReference>
<dbReference type="Gene3D" id="3.40.1050.10">
    <property type="entry name" value="Carbonic anhydrase"/>
    <property type="match status" value="1"/>
</dbReference>
<reference evidence="5" key="1">
    <citation type="submission" date="2020-05" db="EMBL/GenBank/DDBJ databases">
        <authorList>
            <person name="Chiriac C."/>
            <person name="Salcher M."/>
            <person name="Ghai R."/>
            <person name="Kavagutti S V."/>
        </authorList>
    </citation>
    <scope>NUCLEOTIDE SEQUENCE</scope>
</reference>
<evidence type="ECO:0000313" key="5">
    <source>
        <dbReference type="EMBL" id="CAB4956776.1"/>
    </source>
</evidence>
<comment type="similarity">
    <text evidence="2">Belongs to the beta-class carbonic anhydrase family.</text>
</comment>